<dbReference type="EMBL" id="UINC01067116">
    <property type="protein sequence ID" value="SVB98476.1"/>
    <property type="molecule type" value="Genomic_DNA"/>
</dbReference>
<sequence>MKKLILISALLFSFNGWTDLKPLNEYPIEDIDFDTELSIEIGTRCVAIFKWSGTYESKQYGEMWLQFLFPLLVKDLTQAETEFKKLQSSVEPIVSDIREYSNSKEGYQKTLNDMDICIELMVDEPIIDDSNFTVEDKADAIAHTFYVKSTGMFDFLTLQMGRTLHEQLRGISFAEANRLIRSGELVYAYGELQDLMTDTIGGAGNLLIEEAKEFKDVILAELSDEEIDKIYNLLPTGDLKTMNDLAKLEPIFNQYPNFSKLNMDFLDSVQERRLTLFSSDKFNSYLEDGFDKILTKYGYPLVISIDTEADISGMWVHMRDEGEIIEIIKEDEGYIATKKVSKDEYVPQGEKTFSFDLDFENCKIQFAQENFQNP</sequence>
<reference evidence="1" key="1">
    <citation type="submission" date="2018-05" db="EMBL/GenBank/DDBJ databases">
        <authorList>
            <person name="Lanie J.A."/>
            <person name="Ng W.-L."/>
            <person name="Kazmierczak K.M."/>
            <person name="Andrzejewski T.M."/>
            <person name="Davidsen T.M."/>
            <person name="Wayne K.J."/>
            <person name="Tettelin H."/>
            <person name="Glass J.I."/>
            <person name="Rusch D."/>
            <person name="Podicherti R."/>
            <person name="Tsui H.-C.T."/>
            <person name="Winkler M.E."/>
        </authorList>
    </citation>
    <scope>NUCLEOTIDE SEQUENCE</scope>
</reference>
<gene>
    <name evidence="1" type="ORF">METZ01_LOCUS251330</name>
</gene>
<protein>
    <submittedName>
        <fullName evidence="1">Uncharacterized protein</fullName>
    </submittedName>
</protein>
<name>A0A382IFT7_9ZZZZ</name>
<proteinExistence type="predicted"/>
<organism evidence="1">
    <name type="scientific">marine metagenome</name>
    <dbReference type="NCBI Taxonomy" id="408172"/>
    <lineage>
        <taxon>unclassified sequences</taxon>
        <taxon>metagenomes</taxon>
        <taxon>ecological metagenomes</taxon>
    </lineage>
</organism>
<evidence type="ECO:0000313" key="1">
    <source>
        <dbReference type="EMBL" id="SVB98476.1"/>
    </source>
</evidence>
<feature type="non-terminal residue" evidence="1">
    <location>
        <position position="374"/>
    </location>
</feature>
<accession>A0A382IFT7</accession>
<dbReference type="AlphaFoldDB" id="A0A382IFT7"/>